<organism evidence="2">
    <name type="scientific">marine sediment metagenome</name>
    <dbReference type="NCBI Taxonomy" id="412755"/>
    <lineage>
        <taxon>unclassified sequences</taxon>
        <taxon>metagenomes</taxon>
        <taxon>ecological metagenomes</taxon>
    </lineage>
</organism>
<dbReference type="Gene3D" id="3.10.310.30">
    <property type="match status" value="1"/>
</dbReference>
<dbReference type="Pfam" id="PF02272">
    <property type="entry name" value="DHHA1"/>
    <property type="match status" value="1"/>
</dbReference>
<dbReference type="InterPro" id="IPR003156">
    <property type="entry name" value="DHHA1_dom"/>
</dbReference>
<dbReference type="InterPro" id="IPR038763">
    <property type="entry name" value="DHH_sf"/>
</dbReference>
<sequence length="259" mass="28041">MVSHGIQKLNSTSRTGLQALKAAAGLGSRRVMTSHISFALGPRINAAGRLGRADNAVKLLLEEDPARAAELAEGLNRENRSRQQIEALILAEAREMIENDPSLLDDSILVLSSPTWHSGVIGIVASKLAEQHDRPSILISTSAEPGKGSARSVPGFDLYSCLQRCRHLLESFGGHSYAAGLSIRGEKIVALRTMLNHCERPDGRATGERPILEVDARIAFHNLRAPLLKELRLLMPFGNTNPAPKFITEGVLLAKSPRV</sequence>
<accession>X0WB58</accession>
<dbReference type="EMBL" id="BARS01032433">
    <property type="protein sequence ID" value="GAG27890.1"/>
    <property type="molecule type" value="Genomic_DNA"/>
</dbReference>
<feature type="domain" description="DHHA1" evidence="1">
    <location>
        <begin position="106"/>
        <end position="197"/>
    </location>
</feature>
<dbReference type="InterPro" id="IPR051673">
    <property type="entry name" value="SSDNA_exonuclease_RecJ"/>
</dbReference>
<dbReference type="PANTHER" id="PTHR30255">
    <property type="entry name" value="SINGLE-STRANDED-DNA-SPECIFIC EXONUCLEASE RECJ"/>
    <property type="match status" value="1"/>
</dbReference>
<gene>
    <name evidence="2" type="ORF">S01H1_50339</name>
</gene>
<evidence type="ECO:0000313" key="2">
    <source>
        <dbReference type="EMBL" id="GAG27890.1"/>
    </source>
</evidence>
<dbReference type="SUPFAM" id="SSF64182">
    <property type="entry name" value="DHH phosphoesterases"/>
    <property type="match status" value="1"/>
</dbReference>
<feature type="non-terminal residue" evidence="2">
    <location>
        <position position="259"/>
    </location>
</feature>
<evidence type="ECO:0000259" key="1">
    <source>
        <dbReference type="Pfam" id="PF02272"/>
    </source>
</evidence>
<proteinExistence type="predicted"/>
<protein>
    <recommendedName>
        <fullName evidence="1">DHHA1 domain-containing protein</fullName>
    </recommendedName>
</protein>
<dbReference type="GO" id="GO:0003676">
    <property type="term" value="F:nucleic acid binding"/>
    <property type="evidence" value="ECO:0007669"/>
    <property type="project" value="InterPro"/>
</dbReference>
<dbReference type="AlphaFoldDB" id="X0WB58"/>
<dbReference type="Gene3D" id="3.90.1640.30">
    <property type="match status" value="1"/>
</dbReference>
<reference evidence="2" key="1">
    <citation type="journal article" date="2014" name="Front. Microbiol.">
        <title>High frequency of phylogenetically diverse reductive dehalogenase-homologous genes in deep subseafloor sedimentary metagenomes.</title>
        <authorList>
            <person name="Kawai M."/>
            <person name="Futagami T."/>
            <person name="Toyoda A."/>
            <person name="Takaki Y."/>
            <person name="Nishi S."/>
            <person name="Hori S."/>
            <person name="Arai W."/>
            <person name="Tsubouchi T."/>
            <person name="Morono Y."/>
            <person name="Uchiyama I."/>
            <person name="Ito T."/>
            <person name="Fujiyama A."/>
            <person name="Inagaki F."/>
            <person name="Takami H."/>
        </authorList>
    </citation>
    <scope>NUCLEOTIDE SEQUENCE</scope>
    <source>
        <strain evidence="2">Expedition CK06-06</strain>
    </source>
</reference>
<dbReference type="PANTHER" id="PTHR30255:SF2">
    <property type="entry name" value="SINGLE-STRANDED-DNA-SPECIFIC EXONUCLEASE RECJ"/>
    <property type="match status" value="1"/>
</dbReference>
<name>X0WB58_9ZZZZ</name>
<comment type="caution">
    <text evidence="2">The sequence shown here is derived from an EMBL/GenBank/DDBJ whole genome shotgun (WGS) entry which is preliminary data.</text>
</comment>